<dbReference type="EMBL" id="JACJVR010000029">
    <property type="protein sequence ID" value="MBB6691440.1"/>
    <property type="molecule type" value="Genomic_DNA"/>
</dbReference>
<dbReference type="PANTHER" id="PTHR36152">
    <property type="entry name" value="CYTOPLASMIC PROTEIN-RELATED"/>
    <property type="match status" value="1"/>
</dbReference>
<dbReference type="InterPro" id="IPR008514">
    <property type="entry name" value="T6SS_Hcp"/>
</dbReference>
<dbReference type="Pfam" id="PF05638">
    <property type="entry name" value="T6SS_HCP"/>
    <property type="match status" value="1"/>
</dbReference>
<comment type="caution">
    <text evidence="2">The sequence shown here is derived from an EMBL/GenBank/DDBJ whole genome shotgun (WGS) entry which is preliminary data.</text>
</comment>
<dbReference type="PANTHER" id="PTHR36152:SF1">
    <property type="entry name" value="UBIQUITIN-LIKE DOMAIN-CONTAINING PROTEIN"/>
    <property type="match status" value="1"/>
</dbReference>
<dbReference type="InterPro" id="IPR036624">
    <property type="entry name" value="Hcp1-lik_sf"/>
</dbReference>
<evidence type="ECO:0000256" key="1">
    <source>
        <dbReference type="SAM" id="SignalP"/>
    </source>
</evidence>
<dbReference type="InterPro" id="IPR053165">
    <property type="entry name" value="HSI-I_assembly_Hcp1"/>
</dbReference>
<evidence type="ECO:0000313" key="2">
    <source>
        <dbReference type="EMBL" id="MBB6691440.1"/>
    </source>
</evidence>
<keyword evidence="3" id="KW-1185">Reference proteome</keyword>
<dbReference type="RefSeq" id="WP_185135431.1">
    <property type="nucleotide sequence ID" value="NZ_BORM01000007.1"/>
</dbReference>
<sequence>MKMKALLLAVVTVCLLSISSGALSAAAPEPDNPPASSRYNIYLKLDGICGESTSDKYADWIELAGVEFGVSNAAAAAAPVKGSGAGAGKPSLDSFEVAKQVDCSSVPLLEYSLSGKHVKNGQIAFVPKTGEGADPILTINLKDVVVAGYRFDDLNETIKLSFAAVEFSYVGQDAAGAKKPPVKGGWNFAKNAKT</sequence>
<keyword evidence="1" id="KW-0732">Signal</keyword>
<reference evidence="2 3" key="1">
    <citation type="submission" date="2020-08" db="EMBL/GenBank/DDBJ databases">
        <title>Cohnella phylogeny.</title>
        <authorList>
            <person name="Dunlap C."/>
        </authorList>
    </citation>
    <scope>NUCLEOTIDE SEQUENCE [LARGE SCALE GENOMIC DNA]</scope>
    <source>
        <strain evidence="2 3">DSM 25239</strain>
    </source>
</reference>
<dbReference type="Gene3D" id="2.30.110.20">
    <property type="entry name" value="Hcp1-like"/>
    <property type="match status" value="1"/>
</dbReference>
<gene>
    <name evidence="2" type="ORF">H7B90_08530</name>
</gene>
<protein>
    <submittedName>
        <fullName evidence="2">Type VI secretion system tube protein Hcp</fullName>
    </submittedName>
</protein>
<feature type="signal peptide" evidence="1">
    <location>
        <begin position="1"/>
        <end position="24"/>
    </location>
</feature>
<accession>A0A841TZZ2</accession>
<evidence type="ECO:0000313" key="3">
    <source>
        <dbReference type="Proteomes" id="UP000553776"/>
    </source>
</evidence>
<name>A0A841TZZ2_9BACL</name>
<dbReference type="Proteomes" id="UP000553776">
    <property type="component" value="Unassembled WGS sequence"/>
</dbReference>
<dbReference type="AlphaFoldDB" id="A0A841TZZ2"/>
<organism evidence="2 3">
    <name type="scientific">Cohnella xylanilytica</name>
    <dbReference type="NCBI Taxonomy" id="557555"/>
    <lineage>
        <taxon>Bacteria</taxon>
        <taxon>Bacillati</taxon>
        <taxon>Bacillota</taxon>
        <taxon>Bacilli</taxon>
        <taxon>Bacillales</taxon>
        <taxon>Paenibacillaceae</taxon>
        <taxon>Cohnella</taxon>
    </lineage>
</organism>
<proteinExistence type="predicted"/>
<dbReference type="SUPFAM" id="SSF141452">
    <property type="entry name" value="Hcp1-like"/>
    <property type="match status" value="1"/>
</dbReference>
<feature type="chain" id="PRO_5039586681" evidence="1">
    <location>
        <begin position="25"/>
        <end position="194"/>
    </location>
</feature>